<keyword evidence="2" id="KW-1185">Reference proteome</keyword>
<dbReference type="EMBL" id="QTSX02006574">
    <property type="protein sequence ID" value="KAJ9052976.1"/>
    <property type="molecule type" value="Genomic_DNA"/>
</dbReference>
<sequence>NGIILSGYFRHSNRNSANHKPTGLNGHGNGNNGQPNRTHFCVTATQGNQDEEKAWGEH</sequence>
<gene>
    <name evidence="1" type="ORF">DSO57_1028750</name>
</gene>
<accession>A0ACC2RSD6</accession>
<proteinExistence type="predicted"/>
<dbReference type="Proteomes" id="UP001165960">
    <property type="component" value="Unassembled WGS sequence"/>
</dbReference>
<name>A0ACC2RSD6_9FUNG</name>
<feature type="non-terminal residue" evidence="1">
    <location>
        <position position="1"/>
    </location>
</feature>
<evidence type="ECO:0000313" key="2">
    <source>
        <dbReference type="Proteomes" id="UP001165960"/>
    </source>
</evidence>
<protein>
    <submittedName>
        <fullName evidence="1">Uncharacterized protein</fullName>
    </submittedName>
</protein>
<evidence type="ECO:0000313" key="1">
    <source>
        <dbReference type="EMBL" id="KAJ9052976.1"/>
    </source>
</evidence>
<organism evidence="1 2">
    <name type="scientific">Entomophthora muscae</name>
    <dbReference type="NCBI Taxonomy" id="34485"/>
    <lineage>
        <taxon>Eukaryota</taxon>
        <taxon>Fungi</taxon>
        <taxon>Fungi incertae sedis</taxon>
        <taxon>Zoopagomycota</taxon>
        <taxon>Entomophthoromycotina</taxon>
        <taxon>Entomophthoromycetes</taxon>
        <taxon>Entomophthorales</taxon>
        <taxon>Entomophthoraceae</taxon>
        <taxon>Entomophthora</taxon>
    </lineage>
</organism>
<reference evidence="1" key="1">
    <citation type="submission" date="2022-04" db="EMBL/GenBank/DDBJ databases">
        <title>Genome of the entomopathogenic fungus Entomophthora muscae.</title>
        <authorList>
            <person name="Elya C."/>
            <person name="Lovett B.R."/>
            <person name="Lee E."/>
            <person name="Macias A.M."/>
            <person name="Hajek A.E."/>
            <person name="De Bivort B.L."/>
            <person name="Kasson M.T."/>
            <person name="De Fine Licht H.H."/>
            <person name="Stajich J.E."/>
        </authorList>
    </citation>
    <scope>NUCLEOTIDE SEQUENCE</scope>
    <source>
        <strain evidence="1">Berkeley</strain>
    </source>
</reference>
<comment type="caution">
    <text evidence="1">The sequence shown here is derived from an EMBL/GenBank/DDBJ whole genome shotgun (WGS) entry which is preliminary data.</text>
</comment>